<gene>
    <name evidence="1" type="ORF">L596_026191</name>
</gene>
<evidence type="ECO:0000313" key="2">
    <source>
        <dbReference type="Proteomes" id="UP000298663"/>
    </source>
</evidence>
<comment type="caution">
    <text evidence="1">The sequence shown here is derived from an EMBL/GenBank/DDBJ whole genome shotgun (WGS) entry which is preliminary data.</text>
</comment>
<dbReference type="Proteomes" id="UP000298663">
    <property type="component" value="Unassembled WGS sequence"/>
</dbReference>
<protein>
    <submittedName>
        <fullName evidence="1">Uncharacterized protein</fullName>
    </submittedName>
</protein>
<evidence type="ECO:0000313" key="1">
    <source>
        <dbReference type="EMBL" id="TKR62200.1"/>
    </source>
</evidence>
<accession>A0A4U5M0N2</accession>
<proteinExistence type="predicted"/>
<dbReference type="EMBL" id="AZBU02000010">
    <property type="protein sequence ID" value="TKR62200.1"/>
    <property type="molecule type" value="Genomic_DNA"/>
</dbReference>
<organism evidence="1 2">
    <name type="scientific">Steinernema carpocapsae</name>
    <name type="common">Entomopathogenic nematode</name>
    <dbReference type="NCBI Taxonomy" id="34508"/>
    <lineage>
        <taxon>Eukaryota</taxon>
        <taxon>Metazoa</taxon>
        <taxon>Ecdysozoa</taxon>
        <taxon>Nematoda</taxon>
        <taxon>Chromadorea</taxon>
        <taxon>Rhabditida</taxon>
        <taxon>Tylenchina</taxon>
        <taxon>Panagrolaimomorpha</taxon>
        <taxon>Strongyloidoidea</taxon>
        <taxon>Steinernematidae</taxon>
        <taxon>Steinernema</taxon>
    </lineage>
</organism>
<sequence length="104" mass="11408">MASEIITIFIQKLRQPDQSEYGSHGTLYNADLNDNTVAEEISIFALSDKDLKVRANSNPCCSSLRIKFGYKMAVESEGSRGIPNQLLPALASSSVHGHLKRELA</sequence>
<reference evidence="1 2" key="2">
    <citation type="journal article" date="2019" name="G3 (Bethesda)">
        <title>Hybrid Assembly of the Genome of the Entomopathogenic Nematode Steinernema carpocapsae Identifies the X-Chromosome.</title>
        <authorList>
            <person name="Serra L."/>
            <person name="Macchietto M."/>
            <person name="Macias-Munoz A."/>
            <person name="McGill C.J."/>
            <person name="Rodriguez I.M."/>
            <person name="Rodriguez B."/>
            <person name="Murad R."/>
            <person name="Mortazavi A."/>
        </authorList>
    </citation>
    <scope>NUCLEOTIDE SEQUENCE [LARGE SCALE GENOMIC DNA]</scope>
    <source>
        <strain evidence="1 2">ALL</strain>
    </source>
</reference>
<dbReference type="AlphaFoldDB" id="A0A4U5M0N2"/>
<reference evidence="1 2" key="1">
    <citation type="journal article" date="2015" name="Genome Biol.">
        <title>Comparative genomics of Steinernema reveals deeply conserved gene regulatory networks.</title>
        <authorList>
            <person name="Dillman A.R."/>
            <person name="Macchietto M."/>
            <person name="Porter C.F."/>
            <person name="Rogers A."/>
            <person name="Williams B."/>
            <person name="Antoshechkin I."/>
            <person name="Lee M.M."/>
            <person name="Goodwin Z."/>
            <person name="Lu X."/>
            <person name="Lewis E.E."/>
            <person name="Goodrich-Blair H."/>
            <person name="Stock S.P."/>
            <person name="Adams B.J."/>
            <person name="Sternberg P.W."/>
            <person name="Mortazavi A."/>
        </authorList>
    </citation>
    <scope>NUCLEOTIDE SEQUENCE [LARGE SCALE GENOMIC DNA]</scope>
    <source>
        <strain evidence="1 2">ALL</strain>
    </source>
</reference>
<keyword evidence="2" id="KW-1185">Reference proteome</keyword>
<name>A0A4U5M0N2_STECR</name>